<organism evidence="2 3">
    <name type="scientific">Goodfellowiella coeruleoviolacea</name>
    <dbReference type="NCBI Taxonomy" id="334858"/>
    <lineage>
        <taxon>Bacteria</taxon>
        <taxon>Bacillati</taxon>
        <taxon>Actinomycetota</taxon>
        <taxon>Actinomycetes</taxon>
        <taxon>Pseudonocardiales</taxon>
        <taxon>Pseudonocardiaceae</taxon>
        <taxon>Goodfellowiella</taxon>
    </lineage>
</organism>
<accession>A0AAE3KEP7</accession>
<dbReference type="SUPFAM" id="SSF109854">
    <property type="entry name" value="DinB/YfiT-like putative metalloenzymes"/>
    <property type="match status" value="1"/>
</dbReference>
<proteinExistence type="predicted"/>
<dbReference type="EMBL" id="JAMTCK010000005">
    <property type="protein sequence ID" value="MCP2165546.1"/>
    <property type="molecule type" value="Genomic_DNA"/>
</dbReference>
<keyword evidence="3" id="KW-1185">Reference proteome</keyword>
<evidence type="ECO:0000313" key="3">
    <source>
        <dbReference type="Proteomes" id="UP001206128"/>
    </source>
</evidence>
<sequence length="282" mass="30371">MRPPAGKPFGGPLAGQYGDGMSALGFDRCCAEIVAQTDLLRDHVRGADMRGPVPSCPGWNLGQLLRHLGEAHRWAETVVRTRAGEEVSDARVNDLAGYLDEDGVELDGWLAEGAARLADTLRQAGPDLPVWSPGPDETVLFWARRMTHETVVHRADAALAAGAEFAVAPEVAVDALDEWMHFGTSPEAFGTGAGQPELLGPGRTLHLHATDTAPELVAEWLVDLTGAAPAWRRGHERAAAAARGPVADLLLFVYRRPAASIEVLGDADLLDVWRRRTGFWLE</sequence>
<dbReference type="InterPro" id="IPR017517">
    <property type="entry name" value="Maleyloyr_isom"/>
</dbReference>
<reference evidence="2" key="1">
    <citation type="submission" date="2022-06" db="EMBL/GenBank/DDBJ databases">
        <title>Genomic Encyclopedia of Archaeal and Bacterial Type Strains, Phase II (KMG-II): from individual species to whole genera.</title>
        <authorList>
            <person name="Goeker M."/>
        </authorList>
    </citation>
    <scope>NUCLEOTIDE SEQUENCE</scope>
    <source>
        <strain evidence="2">DSM 43935</strain>
    </source>
</reference>
<dbReference type="Pfam" id="PF11716">
    <property type="entry name" value="MDMPI_N"/>
    <property type="match status" value="1"/>
</dbReference>
<dbReference type="NCBIfam" id="TIGR03083">
    <property type="entry name" value="maleylpyruvate isomerase family mycothiol-dependent enzyme"/>
    <property type="match status" value="1"/>
</dbReference>
<dbReference type="InterPro" id="IPR034660">
    <property type="entry name" value="DinB/YfiT-like"/>
</dbReference>
<evidence type="ECO:0000259" key="1">
    <source>
        <dbReference type="Pfam" id="PF11716"/>
    </source>
</evidence>
<dbReference type="Proteomes" id="UP001206128">
    <property type="component" value="Unassembled WGS sequence"/>
</dbReference>
<dbReference type="PANTHER" id="PTHR40758:SF1">
    <property type="entry name" value="CONSERVED PROTEIN"/>
    <property type="match status" value="1"/>
</dbReference>
<dbReference type="GO" id="GO:0046872">
    <property type="term" value="F:metal ion binding"/>
    <property type="evidence" value="ECO:0007669"/>
    <property type="project" value="InterPro"/>
</dbReference>
<dbReference type="GO" id="GO:0005886">
    <property type="term" value="C:plasma membrane"/>
    <property type="evidence" value="ECO:0007669"/>
    <property type="project" value="TreeGrafter"/>
</dbReference>
<comment type="caution">
    <text evidence="2">The sequence shown here is derived from an EMBL/GenBank/DDBJ whole genome shotgun (WGS) entry which is preliminary data.</text>
</comment>
<feature type="domain" description="Mycothiol-dependent maleylpyruvate isomerase metal-binding" evidence="1">
    <location>
        <begin position="31"/>
        <end position="158"/>
    </location>
</feature>
<dbReference type="PANTHER" id="PTHR40758">
    <property type="entry name" value="CONSERVED PROTEIN"/>
    <property type="match status" value="1"/>
</dbReference>
<name>A0AAE3KEP7_9PSEU</name>
<dbReference type="InterPro" id="IPR024344">
    <property type="entry name" value="MDMPI_metal-binding"/>
</dbReference>
<protein>
    <submittedName>
        <fullName evidence="2">TIGR03083 family protein</fullName>
    </submittedName>
</protein>
<dbReference type="AlphaFoldDB" id="A0AAE3KEP7"/>
<gene>
    <name evidence="2" type="ORF">LX83_002404</name>
</gene>
<evidence type="ECO:0000313" key="2">
    <source>
        <dbReference type="EMBL" id="MCP2165546.1"/>
    </source>
</evidence>